<dbReference type="Proteomes" id="UP000568877">
    <property type="component" value="Unassembled WGS sequence"/>
</dbReference>
<accession>A0A6V8PJ36</accession>
<evidence type="ECO:0000313" key="1">
    <source>
        <dbReference type="EMBL" id="GFP32682.1"/>
    </source>
</evidence>
<dbReference type="AlphaFoldDB" id="A0A6V8PJ36"/>
<protein>
    <submittedName>
        <fullName evidence="1">Uncharacterized protein</fullName>
    </submittedName>
</protein>
<gene>
    <name evidence="1" type="ORF">HKBW3S42_00988</name>
</gene>
<feature type="non-terminal residue" evidence="1">
    <location>
        <position position="44"/>
    </location>
</feature>
<proteinExistence type="predicted"/>
<dbReference type="EMBL" id="BLSA01000127">
    <property type="protein sequence ID" value="GFP32682.1"/>
    <property type="molecule type" value="Genomic_DNA"/>
</dbReference>
<comment type="caution">
    <text evidence="1">The sequence shown here is derived from an EMBL/GenBank/DDBJ whole genome shotgun (WGS) entry which is preliminary data.</text>
</comment>
<sequence length="44" mass="4876">MLLKEALKAVEADIQKYLAEGLAIDKAENTLYGENRAGQELPKE</sequence>
<organism evidence="1 2">
    <name type="scientific">Candidatus Hakubella thermalkaliphila</name>
    <dbReference type="NCBI Taxonomy" id="2754717"/>
    <lineage>
        <taxon>Bacteria</taxon>
        <taxon>Bacillati</taxon>
        <taxon>Actinomycetota</taxon>
        <taxon>Actinomycetota incertae sedis</taxon>
        <taxon>Candidatus Hakubellales</taxon>
        <taxon>Candidatus Hakubellaceae</taxon>
        <taxon>Candidatus Hakubella</taxon>
    </lineage>
</organism>
<name>A0A6V8PJ36_9ACTN</name>
<reference evidence="1 2" key="1">
    <citation type="journal article" date="2020" name="Front. Microbiol.">
        <title>Single-cell genomics of novel Actinobacteria with the Wood-Ljungdahl pathway discovered in a serpentinizing system.</title>
        <authorList>
            <person name="Merino N."/>
            <person name="Kawai M."/>
            <person name="Boyd E.S."/>
            <person name="Colman D.R."/>
            <person name="McGlynn S.E."/>
            <person name="Nealson K.H."/>
            <person name="Kurokawa K."/>
            <person name="Hongoh Y."/>
        </authorList>
    </citation>
    <scope>NUCLEOTIDE SEQUENCE [LARGE SCALE GENOMIC DNA]</scope>
    <source>
        <strain evidence="1 2">S42</strain>
    </source>
</reference>
<evidence type="ECO:0000313" key="2">
    <source>
        <dbReference type="Proteomes" id="UP000568877"/>
    </source>
</evidence>